<dbReference type="FunCoup" id="A0A7R8Z2J7">
    <property type="interactions" value="1059"/>
</dbReference>
<dbReference type="OrthoDB" id="73639at2759"/>
<organism evidence="5 6">
    <name type="scientific">Hermetia illucens</name>
    <name type="common">Black soldier fly</name>
    <dbReference type="NCBI Taxonomy" id="343691"/>
    <lineage>
        <taxon>Eukaryota</taxon>
        <taxon>Metazoa</taxon>
        <taxon>Ecdysozoa</taxon>
        <taxon>Arthropoda</taxon>
        <taxon>Hexapoda</taxon>
        <taxon>Insecta</taxon>
        <taxon>Pterygota</taxon>
        <taxon>Neoptera</taxon>
        <taxon>Endopterygota</taxon>
        <taxon>Diptera</taxon>
        <taxon>Brachycera</taxon>
        <taxon>Stratiomyomorpha</taxon>
        <taxon>Stratiomyidae</taxon>
        <taxon>Hermetiinae</taxon>
        <taxon>Hermetia</taxon>
    </lineage>
</organism>
<evidence type="ECO:0000256" key="1">
    <source>
        <dbReference type="ARBA" id="ARBA00005607"/>
    </source>
</evidence>
<dbReference type="GO" id="GO:0005737">
    <property type="term" value="C:cytoplasm"/>
    <property type="evidence" value="ECO:0007669"/>
    <property type="project" value="TreeGrafter"/>
</dbReference>
<protein>
    <recommendedName>
        <fullName evidence="2">Protein SHQ1 homolog</fullName>
    </recommendedName>
</protein>
<feature type="region of interest" description="Disordered" evidence="3">
    <location>
        <begin position="411"/>
        <end position="445"/>
    </location>
</feature>
<name>A0A7R8Z2J7_HERIL</name>
<dbReference type="AlphaFoldDB" id="A0A7R8Z2J7"/>
<dbReference type="GO" id="GO:0005654">
    <property type="term" value="C:nucleoplasm"/>
    <property type="evidence" value="ECO:0007669"/>
    <property type="project" value="TreeGrafter"/>
</dbReference>
<dbReference type="EMBL" id="LR899014">
    <property type="protein sequence ID" value="CAD7093681.1"/>
    <property type="molecule type" value="Genomic_DNA"/>
</dbReference>
<dbReference type="Pfam" id="PF04925">
    <property type="entry name" value="SHQ1"/>
    <property type="match status" value="1"/>
</dbReference>
<comment type="similarity">
    <text evidence="1">Belongs to the SHQ1 family.</text>
</comment>
<feature type="compositionally biased region" description="Acidic residues" evidence="3">
    <location>
        <begin position="415"/>
        <end position="445"/>
    </location>
</feature>
<accession>A0A7R8Z2J7</accession>
<dbReference type="InterPro" id="IPR039742">
    <property type="entry name" value="Shq1"/>
</dbReference>
<evidence type="ECO:0000259" key="4">
    <source>
        <dbReference type="Pfam" id="PF04925"/>
    </source>
</evidence>
<proteinExistence type="inferred from homology"/>
<dbReference type="PANTHER" id="PTHR12967">
    <property type="entry name" value="PROTEIN SHQ1 HOMOLOG"/>
    <property type="match status" value="1"/>
</dbReference>
<evidence type="ECO:0000256" key="2">
    <source>
        <dbReference type="ARBA" id="ARBA00013750"/>
    </source>
</evidence>
<feature type="domain" description="Shq1 C-terminal" evidence="4">
    <location>
        <begin position="216"/>
        <end position="393"/>
    </location>
</feature>
<dbReference type="PANTHER" id="PTHR12967:SF0">
    <property type="entry name" value="PROTEIN SHQ1 HOMOLOG"/>
    <property type="match status" value="1"/>
</dbReference>
<sequence>MSLKKITSQCEDSVTVVSVTVPDVESLKNLTSCDVFVDEHNLLFSCDYVTYRYYSTRKIDVKDMKELQVLLDTTKREFVLRIPLLPADCLPDDKIQNTDSPAKRIPSAVNILSMQRAAETCTFLMNGERGQFQRKFSYGFGCNFDDDTSLLEDTLRPISRITNPNGFSPIQRCYQREQDEKRDFCREQYKLNFVELQVPDGLENPAKFAFSCSDSKLDTKQQYSLKVILEKPLKLSPCREAYVDAGLVELILVICYDVRSTQNETTCESAWTRSILSSMLTYFETSPNLRTVIENFLRRSLIYPLYRNYDLSRMCIEDAIAALQMGSKWILKQLLVTYELFLTSDDNRSLYNKYFIEDYIRYVSSVEDNYLKTLSRNLKNLHLNISKKDTRLNLSDIETELLKELIEDIHLGNSDDSDDDDADSDGSDDESSSEDTESGSEENNA</sequence>
<dbReference type="Proteomes" id="UP000594454">
    <property type="component" value="Chromosome 6"/>
</dbReference>
<reference evidence="5 6" key="1">
    <citation type="submission" date="2020-11" db="EMBL/GenBank/DDBJ databases">
        <authorList>
            <person name="Wallbank WR R."/>
            <person name="Pardo Diaz C."/>
            <person name="Kozak K."/>
            <person name="Martin S."/>
            <person name="Jiggins C."/>
            <person name="Moest M."/>
            <person name="Warren A I."/>
            <person name="Generalovic N T."/>
            <person name="Byers J.R.P. K."/>
            <person name="Montejo-Kovacevich G."/>
            <person name="Yen C E."/>
        </authorList>
    </citation>
    <scope>NUCLEOTIDE SEQUENCE [LARGE SCALE GENOMIC DNA]</scope>
</reference>
<dbReference type="InParanoid" id="A0A7R8Z2J7"/>
<dbReference type="OMA" id="RNWLINQ"/>
<dbReference type="InterPro" id="IPR007009">
    <property type="entry name" value="Shq1_C"/>
</dbReference>
<dbReference type="GO" id="GO:0051082">
    <property type="term" value="F:unfolded protein binding"/>
    <property type="evidence" value="ECO:0007669"/>
    <property type="project" value="TreeGrafter"/>
</dbReference>
<evidence type="ECO:0000313" key="6">
    <source>
        <dbReference type="Proteomes" id="UP000594454"/>
    </source>
</evidence>
<dbReference type="GO" id="GO:0000493">
    <property type="term" value="P:box H/ACA snoRNP assembly"/>
    <property type="evidence" value="ECO:0007669"/>
    <property type="project" value="InterPro"/>
</dbReference>
<evidence type="ECO:0000256" key="3">
    <source>
        <dbReference type="SAM" id="MobiDB-lite"/>
    </source>
</evidence>
<keyword evidence="6" id="KW-1185">Reference proteome</keyword>
<gene>
    <name evidence="5" type="ORF">HERILL_LOCUS15953</name>
</gene>
<evidence type="ECO:0000313" key="5">
    <source>
        <dbReference type="EMBL" id="CAD7093681.1"/>
    </source>
</evidence>